<dbReference type="PANTHER" id="PTHR34385">
    <property type="entry name" value="D-ALANYL-D-ALANINE CARBOXYPEPTIDASE"/>
    <property type="match status" value="1"/>
</dbReference>
<dbReference type="InterPro" id="IPR003709">
    <property type="entry name" value="VanY-like_core_dom"/>
</dbReference>
<dbReference type="RefSeq" id="WP_111266878.1">
    <property type="nucleotide sequence ID" value="NZ_CP029843.1"/>
</dbReference>
<dbReference type="InterPro" id="IPR052179">
    <property type="entry name" value="DD-CPase-like"/>
</dbReference>
<feature type="domain" description="D-alanyl-D-alanine carboxypeptidase-like core" evidence="1">
    <location>
        <begin position="140"/>
        <end position="264"/>
    </location>
</feature>
<protein>
    <submittedName>
        <fullName evidence="2">Peptidase</fullName>
    </submittedName>
</protein>
<dbReference type="SUPFAM" id="SSF55166">
    <property type="entry name" value="Hedgehog/DD-peptidase"/>
    <property type="match status" value="1"/>
</dbReference>
<accession>A0A2U9TA80</accession>
<evidence type="ECO:0000313" key="2">
    <source>
        <dbReference type="EMBL" id="AWV07794.1"/>
    </source>
</evidence>
<organism evidence="2 3">
    <name type="scientific">Marilutibacter maris</name>
    <dbReference type="NCBI Taxonomy" id="1605891"/>
    <lineage>
        <taxon>Bacteria</taxon>
        <taxon>Pseudomonadati</taxon>
        <taxon>Pseudomonadota</taxon>
        <taxon>Gammaproteobacteria</taxon>
        <taxon>Lysobacterales</taxon>
        <taxon>Lysobacteraceae</taxon>
        <taxon>Marilutibacter</taxon>
    </lineage>
</organism>
<name>A0A2U9TA80_9GAMM</name>
<dbReference type="Proteomes" id="UP000249447">
    <property type="component" value="Chromosome"/>
</dbReference>
<dbReference type="CDD" id="cd14852">
    <property type="entry name" value="LD-carboxypeptidase"/>
    <property type="match status" value="1"/>
</dbReference>
<gene>
    <name evidence="2" type="ORF">C9I47_2111</name>
</gene>
<dbReference type="PANTHER" id="PTHR34385:SF1">
    <property type="entry name" value="PEPTIDOGLYCAN L-ALANYL-D-GLUTAMATE ENDOPEPTIDASE CWLK"/>
    <property type="match status" value="1"/>
</dbReference>
<evidence type="ECO:0000313" key="3">
    <source>
        <dbReference type="Proteomes" id="UP000249447"/>
    </source>
</evidence>
<reference evidence="2 3" key="1">
    <citation type="submission" date="2018-05" db="EMBL/GenBank/DDBJ databases">
        <title>The complete genome of Lysobacter maris HZ9B, a marine bacterium antagonistic against terrestrial plant pathogens.</title>
        <authorList>
            <person name="Zhang X.-Q."/>
        </authorList>
    </citation>
    <scope>NUCLEOTIDE SEQUENCE [LARGE SCALE GENOMIC DNA]</scope>
    <source>
        <strain evidence="2 3">HZ9B</strain>
    </source>
</reference>
<dbReference type="InterPro" id="IPR009045">
    <property type="entry name" value="Zn_M74/Hedgehog-like"/>
</dbReference>
<dbReference type="EMBL" id="CP029843">
    <property type="protein sequence ID" value="AWV07794.1"/>
    <property type="molecule type" value="Genomic_DNA"/>
</dbReference>
<dbReference type="KEGG" id="lmb:C9I47_2111"/>
<dbReference type="Pfam" id="PF02557">
    <property type="entry name" value="VanY"/>
    <property type="match status" value="1"/>
</dbReference>
<dbReference type="InterPro" id="IPR058193">
    <property type="entry name" value="VanY/YodJ_core_dom"/>
</dbReference>
<dbReference type="GO" id="GO:0008233">
    <property type="term" value="F:peptidase activity"/>
    <property type="evidence" value="ECO:0007669"/>
    <property type="project" value="InterPro"/>
</dbReference>
<dbReference type="Gene3D" id="3.30.1380.10">
    <property type="match status" value="1"/>
</dbReference>
<dbReference type="GO" id="GO:0006508">
    <property type="term" value="P:proteolysis"/>
    <property type="evidence" value="ECO:0007669"/>
    <property type="project" value="InterPro"/>
</dbReference>
<keyword evidence="3" id="KW-1185">Reference proteome</keyword>
<sequence>MRGTPDILINSAEIELWPARRLRARGNRDARALARARYVLRRKRDGHYLAAELDEGLLALVPRLAREPGLDEALAALEAVPTHRRSGIERVGELPLARLEQRLRVLGLDHGYGERTGLPLVAEPDWLALAGFDRYRRPLWLHVEAARGWRHLQAEALADGIVLEAISGYRSHDYQLGIFERKRARGLEVEQILRVNAAPGYSEHHSGLALDIGAPGEPPAEESFEDTEAFAWLCDNAAGHGFTMSYPRDNPHGIVYEPWHWAWHRA</sequence>
<dbReference type="AlphaFoldDB" id="A0A2U9TA80"/>
<dbReference type="OrthoDB" id="9792074at2"/>
<proteinExistence type="predicted"/>
<evidence type="ECO:0000259" key="1">
    <source>
        <dbReference type="Pfam" id="PF02557"/>
    </source>
</evidence>